<reference evidence="1 2" key="1">
    <citation type="journal article" date="2006" name="Science">
        <title>The genome of black cottonwood, Populus trichocarpa (Torr. &amp; Gray).</title>
        <authorList>
            <person name="Tuskan G.A."/>
            <person name="Difazio S."/>
            <person name="Jansson S."/>
            <person name="Bohlmann J."/>
            <person name="Grigoriev I."/>
            <person name="Hellsten U."/>
            <person name="Putnam N."/>
            <person name="Ralph S."/>
            <person name="Rombauts S."/>
            <person name="Salamov A."/>
            <person name="Schein J."/>
            <person name="Sterck L."/>
            <person name="Aerts A."/>
            <person name="Bhalerao R.R."/>
            <person name="Bhalerao R.P."/>
            <person name="Blaudez D."/>
            <person name="Boerjan W."/>
            <person name="Brun A."/>
            <person name="Brunner A."/>
            <person name="Busov V."/>
            <person name="Campbell M."/>
            <person name="Carlson J."/>
            <person name="Chalot M."/>
            <person name="Chapman J."/>
            <person name="Chen G.L."/>
            <person name="Cooper D."/>
            <person name="Coutinho P.M."/>
            <person name="Couturier J."/>
            <person name="Covert S."/>
            <person name="Cronk Q."/>
            <person name="Cunningham R."/>
            <person name="Davis J."/>
            <person name="Degroeve S."/>
            <person name="Dejardin A."/>
            <person name="Depamphilis C."/>
            <person name="Detter J."/>
            <person name="Dirks B."/>
            <person name="Dubchak I."/>
            <person name="Duplessis S."/>
            <person name="Ehlting J."/>
            <person name="Ellis B."/>
            <person name="Gendler K."/>
            <person name="Goodstein D."/>
            <person name="Gribskov M."/>
            <person name="Grimwood J."/>
            <person name="Groover A."/>
            <person name="Gunter L."/>
            <person name="Hamberger B."/>
            <person name="Heinze B."/>
            <person name="Helariutta Y."/>
            <person name="Henrissat B."/>
            <person name="Holligan D."/>
            <person name="Holt R."/>
            <person name="Huang W."/>
            <person name="Islam-Faridi N."/>
            <person name="Jones S."/>
            <person name="Jones-Rhoades M."/>
            <person name="Jorgensen R."/>
            <person name="Joshi C."/>
            <person name="Kangasjarvi J."/>
            <person name="Karlsson J."/>
            <person name="Kelleher C."/>
            <person name="Kirkpatrick R."/>
            <person name="Kirst M."/>
            <person name="Kohler A."/>
            <person name="Kalluri U."/>
            <person name="Larimer F."/>
            <person name="Leebens-Mack J."/>
            <person name="Leple J.C."/>
            <person name="Locascio P."/>
            <person name="Lou Y."/>
            <person name="Lucas S."/>
            <person name="Martin F."/>
            <person name="Montanini B."/>
            <person name="Napoli C."/>
            <person name="Nelson D.R."/>
            <person name="Nelson C."/>
            <person name="Nieminen K."/>
            <person name="Nilsson O."/>
            <person name="Pereda V."/>
            <person name="Peter G."/>
            <person name="Philippe R."/>
            <person name="Pilate G."/>
            <person name="Poliakov A."/>
            <person name="Razumovskaya J."/>
            <person name="Richardson P."/>
            <person name="Rinaldi C."/>
            <person name="Ritland K."/>
            <person name="Rouze P."/>
            <person name="Ryaboy D."/>
            <person name="Schmutz J."/>
            <person name="Schrader J."/>
            <person name="Segerman B."/>
            <person name="Shin H."/>
            <person name="Siddiqui A."/>
            <person name="Sterky F."/>
            <person name="Terry A."/>
            <person name="Tsai C.J."/>
            <person name="Uberbacher E."/>
            <person name="Unneberg P."/>
            <person name="Vahala J."/>
            <person name="Wall K."/>
            <person name="Wessler S."/>
            <person name="Yang G."/>
            <person name="Yin T."/>
            <person name="Douglas C."/>
            <person name="Marra M."/>
            <person name="Sandberg G."/>
            <person name="Van de Peer Y."/>
            <person name="Rokhsar D."/>
        </authorList>
    </citation>
    <scope>NUCLEOTIDE SEQUENCE [LARGE SCALE GENOMIC DNA]</scope>
    <source>
        <strain evidence="2">cv. Nisqually</strain>
    </source>
</reference>
<organism evidence="1 2">
    <name type="scientific">Populus trichocarpa</name>
    <name type="common">Western balsam poplar</name>
    <name type="synonym">Populus balsamifera subsp. trichocarpa</name>
    <dbReference type="NCBI Taxonomy" id="3694"/>
    <lineage>
        <taxon>Eukaryota</taxon>
        <taxon>Viridiplantae</taxon>
        <taxon>Streptophyta</taxon>
        <taxon>Embryophyta</taxon>
        <taxon>Tracheophyta</taxon>
        <taxon>Spermatophyta</taxon>
        <taxon>Magnoliopsida</taxon>
        <taxon>eudicotyledons</taxon>
        <taxon>Gunneridae</taxon>
        <taxon>Pentapetalae</taxon>
        <taxon>rosids</taxon>
        <taxon>fabids</taxon>
        <taxon>Malpighiales</taxon>
        <taxon>Salicaceae</taxon>
        <taxon>Saliceae</taxon>
        <taxon>Populus</taxon>
    </lineage>
</organism>
<dbReference type="EMBL" id="CM009303">
    <property type="protein sequence ID" value="PNT05106.1"/>
    <property type="molecule type" value="Genomic_DNA"/>
</dbReference>
<sequence length="587" mass="65096">MMMVQPGQCNGVLGQYPKLSPLVRRRKERIQRSMSLQAQALPSRTQRIMESIAVEGEVGGAGGAYSYNALKRLDHIWSSICSTVTVSQQPQQVVSSIPGVSSHSDLTGKVVDKFDVVVCGGTLGIFIATALSAKGLQVGVVERNILKGREQEWNISRKELLELVDVGILEENDIEQAIAMNFNPNRCGFEDKGEIWVKDILNLGVSPVKLIEIVKKRFISLGGVIFEGCSVSSISIYEDASVLQMAEGNILSSRLIIDAMGNFSPVVKQIRRGKKPDGVCLVVGSCARGFKDNSASDIIYSSSSVKKVGDSEAQYFWEAFPAGSGPLDRTTYMFTYVSPQPGSPKLEELLEDFWDLMPEYQGVSLDNLEILRVIYGIFPTYRDSPLPAAFDRILQFGDASGIQSPVSFGGFGSLTRHLGRLSAGVYEAINGDFLDASSLSLLNPYMPNLSASWLFQRAMSAKKNSNVPPEFINELLYVNFQSMQKLGDPVLRPFLQDVIQFWALSKTLGLVMLTKPQIIPSIFKQVGIPVLLDWSSHFFMLGYYTFLSTYADPVIRPFLTAFPSKMKYEWKRYLEAWKYGSGLDYKL</sequence>
<evidence type="ECO:0000313" key="2">
    <source>
        <dbReference type="Proteomes" id="UP000006729"/>
    </source>
</evidence>
<dbReference type="InterPro" id="IPR036188">
    <property type="entry name" value="FAD/NAD-bd_sf"/>
</dbReference>
<protein>
    <submittedName>
        <fullName evidence="1">Uncharacterized protein</fullName>
    </submittedName>
</protein>
<keyword evidence="2" id="KW-1185">Reference proteome</keyword>
<accession>A0A2K1XWH0</accession>
<dbReference type="PANTHER" id="PTHR32098">
    <property type="entry name" value="LYCOPENE BETA/EPSILON CYCLASE PROTEIN"/>
    <property type="match status" value="1"/>
</dbReference>
<dbReference type="AlphaFoldDB" id="A0A2K1XWH0"/>
<dbReference type="InParanoid" id="A0A2K1XWH0"/>
<dbReference type="FunCoup" id="A0A2K1XWH0">
    <property type="interactions" value="946"/>
</dbReference>
<gene>
    <name evidence="1" type="ORF">POPTR_014G156800</name>
</gene>
<evidence type="ECO:0000313" key="1">
    <source>
        <dbReference type="EMBL" id="PNT05106.1"/>
    </source>
</evidence>
<dbReference type="SUPFAM" id="SSF51905">
    <property type="entry name" value="FAD/NAD(P)-binding domain"/>
    <property type="match status" value="1"/>
</dbReference>
<dbReference type="PANTHER" id="PTHR32098:SF5">
    <property type="entry name" value="LYCOPENE BETA_EPSILON CYCLASE PROTEIN"/>
    <property type="match status" value="1"/>
</dbReference>
<dbReference type="Proteomes" id="UP000006729">
    <property type="component" value="Chromosome 14"/>
</dbReference>
<dbReference type="Gene3D" id="3.50.50.60">
    <property type="entry name" value="FAD/NAD(P)-binding domain"/>
    <property type="match status" value="1"/>
</dbReference>
<dbReference type="STRING" id="3694.A0A2K1XWH0"/>
<name>A0A2K1XWH0_POPTR</name>
<proteinExistence type="predicted"/>